<dbReference type="InterPro" id="IPR013830">
    <property type="entry name" value="SGNH_hydro"/>
</dbReference>
<keyword evidence="3" id="KW-1185">Reference proteome</keyword>
<dbReference type="Proteomes" id="UP000260823">
    <property type="component" value="Unassembled WGS sequence"/>
</dbReference>
<dbReference type="EMBL" id="QWDE01000005">
    <property type="protein sequence ID" value="RFZ81385.1"/>
    <property type="molecule type" value="Genomic_DNA"/>
</dbReference>
<dbReference type="Pfam" id="PF13472">
    <property type="entry name" value="Lipase_GDSL_2"/>
    <property type="match status" value="1"/>
</dbReference>
<feature type="domain" description="SGNH hydrolase-type esterase" evidence="1">
    <location>
        <begin position="247"/>
        <end position="388"/>
    </location>
</feature>
<sequence length="402" mass="43140">MKMIFSADLNTKGLKKWSSRAGALTLIAVLLLATGCKKAGEPIIKNEGSGGVPATANLDKIVAFKNFKKTPSIGYDLVAIGDSYIQGDYYTLNLKGKLINSGLSDGGPGYCSFGRFDESDSNSIDSSIDPSQLTFTYSALQWALNQADAIGPCGDVKSNIDNAPINVVSTIPLNTMTIIYEQHPGAGSFRYRVNGGDWTTVSAEAANSTIANVIVNTSAAGSVINLDIESLKAGQRFCGVVGRKSGNLTVHKAGMSGGIAVFFGQNDQWRDAVKVLNPKGVIISFGTNEMELGIEPENLRVNVQYIINRVREAHPNCDILLMCPPETKYEKLEPKAYKIADYGAVLYQLALENNTAFVNLAAVFPHFSQASIDQGYMNADGKHPGEKGGELIAKTLYDAFNK</sequence>
<dbReference type="SUPFAM" id="SSF52266">
    <property type="entry name" value="SGNH hydrolase"/>
    <property type="match status" value="1"/>
</dbReference>
<evidence type="ECO:0000313" key="3">
    <source>
        <dbReference type="Proteomes" id="UP000260823"/>
    </source>
</evidence>
<dbReference type="Gene3D" id="2.60.120.1360">
    <property type="match status" value="1"/>
</dbReference>
<dbReference type="GO" id="GO:0016788">
    <property type="term" value="F:hydrolase activity, acting on ester bonds"/>
    <property type="evidence" value="ECO:0007669"/>
    <property type="project" value="UniProtKB-ARBA"/>
</dbReference>
<dbReference type="RefSeq" id="WP_117384752.1">
    <property type="nucleotide sequence ID" value="NZ_QWDE01000005.1"/>
</dbReference>
<evidence type="ECO:0000259" key="1">
    <source>
        <dbReference type="Pfam" id="PF13472"/>
    </source>
</evidence>
<dbReference type="OrthoDB" id="9794725at2"/>
<dbReference type="AlphaFoldDB" id="A0A3E2NK79"/>
<dbReference type="InterPro" id="IPR051532">
    <property type="entry name" value="Ester_Hydrolysis_Enzymes"/>
</dbReference>
<gene>
    <name evidence="2" type="ORF">DYU05_19065</name>
</gene>
<dbReference type="PANTHER" id="PTHR30383">
    <property type="entry name" value="THIOESTERASE 1/PROTEASE 1/LYSOPHOSPHOLIPASE L1"/>
    <property type="match status" value="1"/>
</dbReference>
<name>A0A3E2NK79_9SPHI</name>
<dbReference type="InterPro" id="IPR036514">
    <property type="entry name" value="SGNH_hydro_sf"/>
</dbReference>
<comment type="caution">
    <text evidence="2">The sequence shown here is derived from an EMBL/GenBank/DDBJ whole genome shotgun (WGS) entry which is preliminary data.</text>
</comment>
<proteinExistence type="predicted"/>
<protein>
    <recommendedName>
        <fullName evidence="1">SGNH hydrolase-type esterase domain-containing protein</fullName>
    </recommendedName>
</protein>
<organism evidence="2 3">
    <name type="scientific">Mucilaginibacter terrenus</name>
    <dbReference type="NCBI Taxonomy" id="2482727"/>
    <lineage>
        <taxon>Bacteria</taxon>
        <taxon>Pseudomonadati</taxon>
        <taxon>Bacteroidota</taxon>
        <taxon>Sphingobacteriia</taxon>
        <taxon>Sphingobacteriales</taxon>
        <taxon>Sphingobacteriaceae</taxon>
        <taxon>Mucilaginibacter</taxon>
    </lineage>
</organism>
<accession>A0A3E2NK79</accession>
<reference evidence="2 3" key="1">
    <citation type="submission" date="2018-08" db="EMBL/GenBank/DDBJ databases">
        <title>Mucilaginibacter terrae sp. nov., isolated from manganese diggings.</title>
        <authorList>
            <person name="Huang Y."/>
            <person name="Zhou Z."/>
        </authorList>
    </citation>
    <scope>NUCLEOTIDE SEQUENCE [LARGE SCALE GENOMIC DNA]</scope>
    <source>
        <strain evidence="2 3">ZH6</strain>
    </source>
</reference>
<evidence type="ECO:0000313" key="2">
    <source>
        <dbReference type="EMBL" id="RFZ81385.1"/>
    </source>
</evidence>
<dbReference type="Gene3D" id="3.40.50.1110">
    <property type="entry name" value="SGNH hydrolase"/>
    <property type="match status" value="1"/>
</dbReference>